<accession>A0A0E3AXT9</accession>
<proteinExistence type="predicted"/>
<evidence type="ECO:0000256" key="1">
    <source>
        <dbReference type="SAM" id="Phobius"/>
    </source>
</evidence>
<evidence type="ECO:0000313" key="2">
    <source>
        <dbReference type="EMBL" id="ALO26070.1"/>
    </source>
</evidence>
<keyword evidence="1" id="KW-0472">Membrane</keyword>
<organism evidence="2">
    <name type="scientific">Leptospira borgpetersenii serovar Ballum</name>
    <dbReference type="NCBI Taxonomy" id="280505"/>
    <lineage>
        <taxon>Bacteria</taxon>
        <taxon>Pseudomonadati</taxon>
        <taxon>Spirochaetota</taxon>
        <taxon>Spirochaetia</taxon>
        <taxon>Leptospirales</taxon>
        <taxon>Leptospiraceae</taxon>
        <taxon>Leptospira</taxon>
    </lineage>
</organism>
<dbReference type="PATRIC" id="fig|280505.15.peg.1751"/>
<feature type="transmembrane region" description="Helical" evidence="1">
    <location>
        <begin position="59"/>
        <end position="80"/>
    </location>
</feature>
<dbReference type="Proteomes" id="UP000058857">
    <property type="component" value="Chromosome 1"/>
</dbReference>
<keyword evidence="1" id="KW-1133">Transmembrane helix</keyword>
<name>A0A0E3AXT9_LEPBO</name>
<dbReference type="AlphaFoldDB" id="A0A0E3AXT9"/>
<feature type="transmembrane region" description="Helical" evidence="1">
    <location>
        <begin position="100"/>
        <end position="119"/>
    </location>
</feature>
<gene>
    <name evidence="2" type="ORF">LBBP_01787</name>
</gene>
<dbReference type="RefSeq" id="WP_002738989.1">
    <property type="nucleotide sequence ID" value="NZ_CP012029.1"/>
</dbReference>
<reference evidence="2 3" key="1">
    <citation type="journal article" date="2015" name="PLoS Negl. Trop. Dis.">
        <title>Distribution of Plasmids in Distinct Leptospira Pathogenic Species.</title>
        <authorList>
            <person name="Wang Y."/>
            <person name="Zhuang X."/>
            <person name="Zhong Y."/>
            <person name="Zhang C."/>
            <person name="Zhang Y."/>
            <person name="Zeng L."/>
            <person name="Zhu Y."/>
            <person name="He P."/>
            <person name="Dong K."/>
            <person name="Pal U."/>
            <person name="Guo X."/>
            <person name="Qin J."/>
        </authorList>
    </citation>
    <scope>NUCLEOTIDE SEQUENCE [LARGE SCALE GENOMIC DNA]</scope>
    <source>
        <strain evidence="2 3">56604</strain>
    </source>
</reference>
<protein>
    <submittedName>
        <fullName evidence="2">Uncharacterized protein</fullName>
    </submittedName>
</protein>
<dbReference type="EMBL" id="CP012029">
    <property type="protein sequence ID" value="ALO26070.1"/>
    <property type="molecule type" value="Genomic_DNA"/>
</dbReference>
<feature type="transmembrane region" description="Helical" evidence="1">
    <location>
        <begin position="161"/>
        <end position="179"/>
    </location>
</feature>
<sequence>MFRYLLILLSCLSVFFCCYAVYTRIPIEFCIEDKIVLCLNGLEPPFSLPVFLPGLLLEILGYSWIFVPLNYSVLFLVLIFPILQKRNLSEESSIPKHILVFAKLVFIFSAFYFITFWKVGVANRGGSFMNHVFFFYVFGWVLIFSIYIYNRKRKTLISNYLFHLLFFVWFLWRAFPWFWGSM</sequence>
<evidence type="ECO:0000313" key="3">
    <source>
        <dbReference type="Proteomes" id="UP000058857"/>
    </source>
</evidence>
<keyword evidence="1" id="KW-0812">Transmembrane</keyword>
<feature type="transmembrane region" description="Helical" evidence="1">
    <location>
        <begin position="131"/>
        <end position="149"/>
    </location>
</feature>